<dbReference type="Gene3D" id="3.40.50.300">
    <property type="entry name" value="P-loop containing nucleotide triphosphate hydrolases"/>
    <property type="match status" value="1"/>
</dbReference>
<dbReference type="Gene3D" id="1.20.1050.90">
    <property type="entry name" value="RecF/RecN/SMC, N-terminal domain"/>
    <property type="match status" value="1"/>
</dbReference>
<dbReference type="PROSITE" id="PS00617">
    <property type="entry name" value="RECF_1"/>
    <property type="match status" value="1"/>
</dbReference>
<dbReference type="PANTHER" id="PTHR32182:SF0">
    <property type="entry name" value="DNA REPLICATION AND REPAIR PROTEIN RECF"/>
    <property type="match status" value="1"/>
</dbReference>
<dbReference type="InterPro" id="IPR027417">
    <property type="entry name" value="P-loop_NTPase"/>
</dbReference>
<dbReference type="OrthoDB" id="9803889at2"/>
<dbReference type="HAMAP" id="MF_00365">
    <property type="entry name" value="RecF"/>
    <property type="match status" value="1"/>
</dbReference>
<comment type="function">
    <text evidence="12 13">The RecF protein is involved in DNA metabolism; it is required for DNA replication and normal SOS inducibility. RecF binds preferentially to single-stranded, linear DNA. It also seems to bind ATP.</text>
</comment>
<accession>A0A1I7HS65</accession>
<dbReference type="InterPro" id="IPR001238">
    <property type="entry name" value="DNA-binding_RecF"/>
</dbReference>
<keyword evidence="4 12" id="KW-0963">Cytoplasm</keyword>
<dbReference type="InterPro" id="IPR003395">
    <property type="entry name" value="RecF/RecN/SMC_N"/>
</dbReference>
<feature type="binding site" evidence="12">
    <location>
        <begin position="30"/>
        <end position="37"/>
    </location>
    <ligand>
        <name>ATP</name>
        <dbReference type="ChEBI" id="CHEBI:30616"/>
    </ligand>
</feature>
<keyword evidence="8 12" id="KW-0067">ATP-binding</keyword>
<dbReference type="RefSeq" id="WP_090471754.1">
    <property type="nucleotide sequence ID" value="NZ_FOWF01000023.1"/>
</dbReference>
<sequence>MYIKHLEIKNFRNYEDLSIDFDPRVNLIAGSNAQGKTNLIEAVYLTSMGRSFRTAHDADLIRFGQDRAFIRVEAEKAFIDTKVEVRINRQSKKSILKDGSVIRKTSELMKNIIIVVFSPEDLRIVKDEPATRRRFIDRELSQIQPAYFSCLSGYRKALLQRNSYLKNERIDPGLLDLWDAEIVKYGAELMQLRKAFVDQISILSGRIHSRITNRVEELKVAYDPNLTYDPDRKEQEKIIAEALKASRDSDRRMRTTFRGPHKDDMQFFVNGVNCRKYGSQGQQRTAALSLKLAELDFIREETGENGILLLDDVMSELDASRREYLIRSLEENQLFVTATDVDEGLLRAYGDAKIIWIRDGHVIRQDD</sequence>
<evidence type="ECO:0000256" key="1">
    <source>
        <dbReference type="ARBA" id="ARBA00004496"/>
    </source>
</evidence>
<dbReference type="GO" id="GO:0006302">
    <property type="term" value="P:double-strand break repair"/>
    <property type="evidence" value="ECO:0007669"/>
    <property type="project" value="TreeGrafter"/>
</dbReference>
<dbReference type="STRING" id="155865.SAMN05216515_1233"/>
<evidence type="ECO:0000313" key="15">
    <source>
        <dbReference type="EMBL" id="SFU63500.1"/>
    </source>
</evidence>
<dbReference type="SUPFAM" id="SSF52540">
    <property type="entry name" value="P-loop containing nucleoside triphosphate hydrolases"/>
    <property type="match status" value="1"/>
</dbReference>
<evidence type="ECO:0000256" key="6">
    <source>
        <dbReference type="ARBA" id="ARBA00022741"/>
    </source>
</evidence>
<dbReference type="GO" id="GO:0006260">
    <property type="term" value="P:DNA replication"/>
    <property type="evidence" value="ECO:0007669"/>
    <property type="project" value="UniProtKB-UniRule"/>
</dbReference>
<evidence type="ECO:0000256" key="10">
    <source>
        <dbReference type="ARBA" id="ARBA00023204"/>
    </source>
</evidence>
<evidence type="ECO:0000256" key="12">
    <source>
        <dbReference type="HAMAP-Rule" id="MF_00365"/>
    </source>
</evidence>
<dbReference type="InterPro" id="IPR018078">
    <property type="entry name" value="DNA-binding_RecF_CS"/>
</dbReference>
<feature type="domain" description="RecF/RecN/SMC N-terminal" evidence="14">
    <location>
        <begin position="2"/>
        <end position="338"/>
    </location>
</feature>
<comment type="similarity">
    <text evidence="2 12 13">Belongs to the RecF family.</text>
</comment>
<evidence type="ECO:0000256" key="4">
    <source>
        <dbReference type="ARBA" id="ARBA00022490"/>
    </source>
</evidence>
<gene>
    <name evidence="12" type="primary">recF</name>
    <name evidence="15" type="ORF">SAMN05216508_1234</name>
</gene>
<dbReference type="PROSITE" id="PS00618">
    <property type="entry name" value="RECF_2"/>
    <property type="match status" value="1"/>
</dbReference>
<evidence type="ECO:0000256" key="3">
    <source>
        <dbReference type="ARBA" id="ARBA00020170"/>
    </source>
</evidence>
<evidence type="ECO:0000256" key="8">
    <source>
        <dbReference type="ARBA" id="ARBA00022840"/>
    </source>
</evidence>
<protein>
    <recommendedName>
        <fullName evidence="3 12">DNA replication and repair protein RecF</fullName>
    </recommendedName>
</protein>
<keyword evidence="16" id="KW-1185">Reference proteome</keyword>
<evidence type="ECO:0000256" key="5">
    <source>
        <dbReference type="ARBA" id="ARBA00022705"/>
    </source>
</evidence>
<keyword evidence="6 12" id="KW-0547">Nucleotide-binding</keyword>
<evidence type="ECO:0000256" key="11">
    <source>
        <dbReference type="ARBA" id="ARBA00023236"/>
    </source>
</evidence>
<dbReference type="InterPro" id="IPR042174">
    <property type="entry name" value="RecF_2"/>
</dbReference>
<evidence type="ECO:0000256" key="9">
    <source>
        <dbReference type="ARBA" id="ARBA00023125"/>
    </source>
</evidence>
<dbReference type="GO" id="GO:0005737">
    <property type="term" value="C:cytoplasm"/>
    <property type="evidence" value="ECO:0007669"/>
    <property type="project" value="UniProtKB-SubCell"/>
</dbReference>
<keyword evidence="11 12" id="KW-0742">SOS response</keyword>
<keyword evidence="9 12" id="KW-0238">DNA-binding</keyword>
<keyword evidence="7 12" id="KW-0227">DNA damage</keyword>
<reference evidence="15 16" key="1">
    <citation type="submission" date="2016-10" db="EMBL/GenBank/DDBJ databases">
        <authorList>
            <person name="de Groot N.N."/>
        </authorList>
    </citation>
    <scope>NUCLEOTIDE SEQUENCE [LARGE SCALE GENOMIC DNA]</scope>
    <source>
        <strain evidence="15 16">KHGC13</strain>
    </source>
</reference>
<comment type="subcellular location">
    <subcellularLocation>
        <location evidence="1 12 13">Cytoplasm</location>
    </subcellularLocation>
</comment>
<evidence type="ECO:0000256" key="2">
    <source>
        <dbReference type="ARBA" id="ARBA00008016"/>
    </source>
</evidence>
<dbReference type="CDD" id="cd03242">
    <property type="entry name" value="ABC_RecF"/>
    <property type="match status" value="1"/>
</dbReference>
<proteinExistence type="inferred from homology"/>
<keyword evidence="5 12" id="KW-0235">DNA replication</keyword>
<dbReference type="NCBIfam" id="TIGR00611">
    <property type="entry name" value="recf"/>
    <property type="match status" value="1"/>
</dbReference>
<evidence type="ECO:0000256" key="13">
    <source>
        <dbReference type="RuleBase" id="RU000578"/>
    </source>
</evidence>
<dbReference type="PANTHER" id="PTHR32182">
    <property type="entry name" value="DNA REPLICATION AND REPAIR PROTEIN RECF"/>
    <property type="match status" value="1"/>
</dbReference>
<organism evidence="15 16">
    <name type="scientific">Eubacterium pyruvativorans</name>
    <dbReference type="NCBI Taxonomy" id="155865"/>
    <lineage>
        <taxon>Bacteria</taxon>
        <taxon>Bacillati</taxon>
        <taxon>Bacillota</taxon>
        <taxon>Clostridia</taxon>
        <taxon>Eubacteriales</taxon>
        <taxon>Eubacteriaceae</taxon>
        <taxon>Eubacterium</taxon>
    </lineage>
</organism>
<dbReference type="Pfam" id="PF02463">
    <property type="entry name" value="SMC_N"/>
    <property type="match status" value="1"/>
</dbReference>
<keyword evidence="10 12" id="KW-0234">DNA repair</keyword>
<dbReference type="GO" id="GO:0003697">
    <property type="term" value="F:single-stranded DNA binding"/>
    <property type="evidence" value="ECO:0007669"/>
    <property type="project" value="UniProtKB-UniRule"/>
</dbReference>
<dbReference type="AlphaFoldDB" id="A0A1I7HS65"/>
<dbReference type="GO" id="GO:0005524">
    <property type="term" value="F:ATP binding"/>
    <property type="evidence" value="ECO:0007669"/>
    <property type="project" value="UniProtKB-UniRule"/>
</dbReference>
<dbReference type="Proteomes" id="UP000198817">
    <property type="component" value="Unassembled WGS sequence"/>
</dbReference>
<dbReference type="GO" id="GO:0000731">
    <property type="term" value="P:DNA synthesis involved in DNA repair"/>
    <property type="evidence" value="ECO:0007669"/>
    <property type="project" value="TreeGrafter"/>
</dbReference>
<evidence type="ECO:0000259" key="14">
    <source>
        <dbReference type="Pfam" id="PF02463"/>
    </source>
</evidence>
<name>A0A1I7HS65_9FIRM</name>
<evidence type="ECO:0000256" key="7">
    <source>
        <dbReference type="ARBA" id="ARBA00022763"/>
    </source>
</evidence>
<dbReference type="EMBL" id="FPBT01000023">
    <property type="protein sequence ID" value="SFU63500.1"/>
    <property type="molecule type" value="Genomic_DNA"/>
</dbReference>
<dbReference type="GO" id="GO:0009432">
    <property type="term" value="P:SOS response"/>
    <property type="evidence" value="ECO:0007669"/>
    <property type="project" value="UniProtKB-UniRule"/>
</dbReference>
<evidence type="ECO:0000313" key="16">
    <source>
        <dbReference type="Proteomes" id="UP000198817"/>
    </source>
</evidence>